<gene>
    <name evidence="8" type="ORF">GNQ08_14865</name>
</gene>
<dbReference type="GO" id="GO:0015562">
    <property type="term" value="F:efflux transmembrane transporter activity"/>
    <property type="evidence" value="ECO:0007669"/>
    <property type="project" value="InterPro"/>
</dbReference>
<dbReference type="PANTHER" id="PTHR30469">
    <property type="entry name" value="MULTIDRUG RESISTANCE PROTEIN MDTA"/>
    <property type="match status" value="1"/>
</dbReference>
<feature type="chain" id="PRO_5039503570" evidence="3">
    <location>
        <begin position="21"/>
        <end position="452"/>
    </location>
</feature>
<evidence type="ECO:0000259" key="4">
    <source>
        <dbReference type="Pfam" id="PF25876"/>
    </source>
</evidence>
<dbReference type="AlphaFoldDB" id="A0A6N8EXY8"/>
<dbReference type="GO" id="GO:1990281">
    <property type="term" value="C:efflux pump complex"/>
    <property type="evidence" value="ECO:0007669"/>
    <property type="project" value="TreeGrafter"/>
</dbReference>
<dbReference type="InterPro" id="IPR058637">
    <property type="entry name" value="YknX-like_C"/>
</dbReference>
<dbReference type="Pfam" id="PF25876">
    <property type="entry name" value="HH_MFP_RND"/>
    <property type="match status" value="1"/>
</dbReference>
<dbReference type="PROSITE" id="PS51257">
    <property type="entry name" value="PROKAR_LIPOPROTEIN"/>
    <property type="match status" value="1"/>
</dbReference>
<dbReference type="RefSeq" id="WP_155620245.1">
    <property type="nucleotide sequence ID" value="NZ_JAHAJO010000027.1"/>
</dbReference>
<evidence type="ECO:0000313" key="9">
    <source>
        <dbReference type="Proteomes" id="UP000442469"/>
    </source>
</evidence>
<proteinExistence type="inferred from homology"/>
<evidence type="ECO:0000256" key="2">
    <source>
        <dbReference type="SAM" id="Coils"/>
    </source>
</evidence>
<evidence type="ECO:0000259" key="7">
    <source>
        <dbReference type="Pfam" id="PF25989"/>
    </source>
</evidence>
<dbReference type="PRINTS" id="PR01490">
    <property type="entry name" value="RTXTOXIND"/>
</dbReference>
<dbReference type="Proteomes" id="UP000442469">
    <property type="component" value="Unassembled WGS sequence"/>
</dbReference>
<dbReference type="NCBIfam" id="TIGR01730">
    <property type="entry name" value="RND_mfp"/>
    <property type="match status" value="1"/>
</dbReference>
<dbReference type="Gene3D" id="2.40.50.100">
    <property type="match status" value="2"/>
</dbReference>
<organism evidence="8 9">
    <name type="scientific">Paenibacillus macerans</name>
    <name type="common">Bacillus macerans</name>
    <dbReference type="NCBI Taxonomy" id="44252"/>
    <lineage>
        <taxon>Bacteria</taxon>
        <taxon>Bacillati</taxon>
        <taxon>Bacillota</taxon>
        <taxon>Bacilli</taxon>
        <taxon>Bacillales</taxon>
        <taxon>Paenibacillaceae</taxon>
        <taxon>Paenibacillus</taxon>
    </lineage>
</organism>
<dbReference type="Pfam" id="PF25917">
    <property type="entry name" value="BSH_RND"/>
    <property type="match status" value="1"/>
</dbReference>
<feature type="coiled-coil region" evidence="2">
    <location>
        <begin position="107"/>
        <end position="269"/>
    </location>
</feature>
<keyword evidence="2" id="KW-0175">Coiled coil</keyword>
<dbReference type="InterPro" id="IPR006143">
    <property type="entry name" value="RND_pump_MFP"/>
</dbReference>
<feature type="domain" description="Multidrug resistance protein MdtA-like alpha-helical hairpin" evidence="4">
    <location>
        <begin position="154"/>
        <end position="220"/>
    </location>
</feature>
<dbReference type="EMBL" id="WNZZ01000010">
    <property type="protein sequence ID" value="MUG23673.1"/>
    <property type="molecule type" value="Genomic_DNA"/>
</dbReference>
<feature type="signal peptide" evidence="3">
    <location>
        <begin position="1"/>
        <end position="20"/>
    </location>
</feature>
<evidence type="ECO:0000259" key="5">
    <source>
        <dbReference type="Pfam" id="PF25917"/>
    </source>
</evidence>
<dbReference type="PANTHER" id="PTHR30469:SF15">
    <property type="entry name" value="HLYD FAMILY OF SECRETION PROTEINS"/>
    <property type="match status" value="1"/>
</dbReference>
<protein>
    <submittedName>
        <fullName evidence="8">Efflux RND transporter periplasmic adaptor subunit</fullName>
    </submittedName>
</protein>
<dbReference type="Pfam" id="PF25954">
    <property type="entry name" value="Beta-barrel_RND_2"/>
    <property type="match status" value="1"/>
</dbReference>
<accession>A0A6N8EXY8</accession>
<dbReference type="Gene3D" id="2.40.30.170">
    <property type="match status" value="1"/>
</dbReference>
<feature type="domain" description="Multidrug resistance protein MdtA-like barrel-sandwich hybrid" evidence="5">
    <location>
        <begin position="67"/>
        <end position="292"/>
    </location>
</feature>
<comment type="similarity">
    <text evidence="1">Belongs to the membrane fusion protein (MFP) (TC 8.A.1) family.</text>
</comment>
<dbReference type="Gene3D" id="2.40.420.20">
    <property type="match status" value="1"/>
</dbReference>
<evidence type="ECO:0000259" key="6">
    <source>
        <dbReference type="Pfam" id="PF25954"/>
    </source>
</evidence>
<evidence type="ECO:0000313" key="8">
    <source>
        <dbReference type="EMBL" id="MUG23673.1"/>
    </source>
</evidence>
<dbReference type="Gene3D" id="1.10.287.470">
    <property type="entry name" value="Helix hairpin bin"/>
    <property type="match status" value="1"/>
</dbReference>
<dbReference type="InterPro" id="IPR058792">
    <property type="entry name" value="Beta-barrel_RND_2"/>
</dbReference>
<feature type="domain" description="CusB-like beta-barrel" evidence="6">
    <location>
        <begin position="304"/>
        <end position="376"/>
    </location>
</feature>
<feature type="domain" description="YknX-like C-terminal permuted SH3-like" evidence="7">
    <location>
        <begin position="382"/>
        <end position="449"/>
    </location>
</feature>
<dbReference type="Pfam" id="PF25989">
    <property type="entry name" value="YknX_C"/>
    <property type="match status" value="1"/>
</dbReference>
<evidence type="ECO:0000256" key="1">
    <source>
        <dbReference type="ARBA" id="ARBA00009477"/>
    </source>
</evidence>
<sequence>MNKKSAVILLSALALSVALAGCSGGQPPAAAPAEQEVQAVSVEVGKVTKGSIEAEAGVVGTLAPNKTVQVAPKINGTIASINLKIGQTVTKGQVLFTLDQKTIRDSIKQSEESYNVALANLKQAQSSTEQSIQQAESGVDQAKAALDQQQSSIDTAKNTIKDAETSLKDAQNALNRTQQLFAAGAVSQTELEQAQTTVRQAQTRLDNAKLTLSNAQTSLENAQTSYQNAVKSLELARKGAGIDVAKANVEQLRSALETARSQLDDATVKAPMSGTLSAVNGNVGQIVGPQSPVVTIANTNPILVKVNLSESEMMKVKVGSSVTVGIPSVDKRINAKVTAINSVMDQDLKAYPVEISIENSANTLKAGMVANVYIQSGAAEGLLVPQAAVSEKAGVKYVYIIEGNVAKQVKIQTGEESAEQVEVTEGLSEGQQIVVKGAAMLTDGAQVTIINQ</sequence>
<reference evidence="8 9" key="1">
    <citation type="submission" date="2019-11" db="EMBL/GenBank/DDBJ databases">
        <title>Draft genome sequences of five Paenibacillus species of dairy origin.</title>
        <authorList>
            <person name="Olajide A.M."/>
            <person name="Chen S."/>
            <person name="Lapointe G."/>
        </authorList>
    </citation>
    <scope>NUCLEOTIDE SEQUENCE [LARGE SCALE GENOMIC DNA]</scope>
    <source>
        <strain evidence="8 9">3CT49</strain>
    </source>
</reference>
<keyword evidence="3" id="KW-0732">Signal</keyword>
<evidence type="ECO:0000256" key="3">
    <source>
        <dbReference type="SAM" id="SignalP"/>
    </source>
</evidence>
<dbReference type="InterPro" id="IPR058625">
    <property type="entry name" value="MdtA-like_BSH"/>
</dbReference>
<dbReference type="SUPFAM" id="SSF111369">
    <property type="entry name" value="HlyD-like secretion proteins"/>
    <property type="match status" value="3"/>
</dbReference>
<name>A0A6N8EXY8_PAEMA</name>
<dbReference type="InterPro" id="IPR058624">
    <property type="entry name" value="MdtA-like_HH"/>
</dbReference>
<comment type="caution">
    <text evidence="8">The sequence shown here is derived from an EMBL/GenBank/DDBJ whole genome shotgun (WGS) entry which is preliminary data.</text>
</comment>